<gene>
    <name evidence="2" type="ORF">JOF55_000068</name>
</gene>
<comment type="caution">
    <text evidence="2">The sequence shown here is derived from an EMBL/GenBank/DDBJ whole genome shotgun (WGS) entry which is preliminary data.</text>
</comment>
<dbReference type="AlphaFoldDB" id="A0AAE3ZAZ1"/>
<feature type="compositionally biased region" description="Low complexity" evidence="1">
    <location>
        <begin position="81"/>
        <end position="96"/>
    </location>
</feature>
<feature type="compositionally biased region" description="Basic and acidic residues" evidence="1">
    <location>
        <begin position="31"/>
        <end position="41"/>
    </location>
</feature>
<reference evidence="2" key="1">
    <citation type="submission" date="2023-07" db="EMBL/GenBank/DDBJ databases">
        <title>Sequencing the genomes of 1000 actinobacteria strains.</title>
        <authorList>
            <person name="Klenk H.-P."/>
        </authorList>
    </citation>
    <scope>NUCLEOTIDE SEQUENCE</scope>
    <source>
        <strain evidence="2">DSM 45977</strain>
    </source>
</reference>
<organism evidence="2 3">
    <name type="scientific">Haloactinomyces albus</name>
    <dbReference type="NCBI Taxonomy" id="1352928"/>
    <lineage>
        <taxon>Bacteria</taxon>
        <taxon>Bacillati</taxon>
        <taxon>Actinomycetota</taxon>
        <taxon>Actinomycetes</taxon>
        <taxon>Actinopolysporales</taxon>
        <taxon>Actinopolysporaceae</taxon>
        <taxon>Haloactinomyces</taxon>
    </lineage>
</organism>
<feature type="compositionally biased region" description="Basic residues" evidence="1">
    <location>
        <begin position="140"/>
        <end position="151"/>
    </location>
</feature>
<dbReference type="EMBL" id="JAVDXW010000001">
    <property type="protein sequence ID" value="MDR7299887.1"/>
    <property type="molecule type" value="Genomic_DNA"/>
</dbReference>
<protein>
    <submittedName>
        <fullName evidence="2">Uncharacterized protein</fullName>
    </submittedName>
</protein>
<feature type="compositionally biased region" description="Basic and acidic residues" evidence="1">
    <location>
        <begin position="158"/>
        <end position="168"/>
    </location>
</feature>
<evidence type="ECO:0000313" key="2">
    <source>
        <dbReference type="EMBL" id="MDR7299887.1"/>
    </source>
</evidence>
<feature type="region of interest" description="Disordered" evidence="1">
    <location>
        <begin position="1"/>
        <end position="168"/>
    </location>
</feature>
<evidence type="ECO:0000256" key="1">
    <source>
        <dbReference type="SAM" id="MobiDB-lite"/>
    </source>
</evidence>
<sequence>MVPTESPADDQARPDSGPLTTRIVGELPPLDEPRTPAHPEPEQLEVTQPYIPAIREKPPEFAKRLNPDRSPAGTGQDRQATETTTAAEPAAETTQTPTPPPSAEPHSTPVETQHIAADTIARPPEPARTEPARTEPAPAGKRRSLARRVVRRIIGPDLLRKDPAPKRR</sequence>
<dbReference type="RefSeq" id="WP_310267727.1">
    <property type="nucleotide sequence ID" value="NZ_JAVDXW010000001.1"/>
</dbReference>
<name>A0AAE3ZAZ1_9ACTN</name>
<accession>A0AAE3ZAZ1</accession>
<dbReference type="Proteomes" id="UP001180845">
    <property type="component" value="Unassembled WGS sequence"/>
</dbReference>
<keyword evidence="3" id="KW-1185">Reference proteome</keyword>
<proteinExistence type="predicted"/>
<evidence type="ECO:0000313" key="3">
    <source>
        <dbReference type="Proteomes" id="UP001180845"/>
    </source>
</evidence>
<feature type="compositionally biased region" description="Basic and acidic residues" evidence="1">
    <location>
        <begin position="54"/>
        <end position="67"/>
    </location>
</feature>